<organism evidence="7 8">
    <name type="scientific">Vreelandella olivaria</name>
    <dbReference type="NCBI Taxonomy" id="390919"/>
    <lineage>
        <taxon>Bacteria</taxon>
        <taxon>Pseudomonadati</taxon>
        <taxon>Pseudomonadota</taxon>
        <taxon>Gammaproteobacteria</taxon>
        <taxon>Oceanospirillales</taxon>
        <taxon>Halomonadaceae</taxon>
        <taxon>Vreelandella</taxon>
    </lineage>
</organism>
<comment type="caution">
    <text evidence="5">Lacks conserved residue(s) required for the propagation of feature annotation.</text>
</comment>
<evidence type="ECO:0000313" key="7">
    <source>
        <dbReference type="EMBL" id="BBI48497.1"/>
    </source>
</evidence>
<dbReference type="Pfam" id="PF01189">
    <property type="entry name" value="Methyltr_RsmB-F"/>
    <property type="match status" value="1"/>
</dbReference>
<feature type="active site" description="Nucleophile" evidence="5">
    <location>
        <position position="27"/>
    </location>
</feature>
<dbReference type="EMBL" id="AP019416">
    <property type="protein sequence ID" value="BBI48497.1"/>
    <property type="molecule type" value="Genomic_DNA"/>
</dbReference>
<accession>A0ABN5WVN1</accession>
<evidence type="ECO:0000256" key="5">
    <source>
        <dbReference type="PROSITE-ProRule" id="PRU01023"/>
    </source>
</evidence>
<dbReference type="Gene3D" id="3.40.50.150">
    <property type="entry name" value="Vaccinia Virus protein VP39"/>
    <property type="match status" value="1"/>
</dbReference>
<evidence type="ECO:0000313" key="8">
    <source>
        <dbReference type="Proteomes" id="UP000289555"/>
    </source>
</evidence>
<gene>
    <name evidence="7" type="ORF">HORIV_09180</name>
</gene>
<dbReference type="PANTHER" id="PTHR22807:SF61">
    <property type="entry name" value="NOL1_NOP2_SUN FAMILY PROTEIN _ ANTITERMINATION NUSB DOMAIN-CONTAINING PROTEIN"/>
    <property type="match status" value="1"/>
</dbReference>
<evidence type="ECO:0000256" key="4">
    <source>
        <dbReference type="ARBA" id="ARBA00022884"/>
    </source>
</evidence>
<evidence type="ECO:0000256" key="1">
    <source>
        <dbReference type="ARBA" id="ARBA00022603"/>
    </source>
</evidence>
<name>A0ABN5WVN1_9GAMM</name>
<comment type="similarity">
    <text evidence="5">Belongs to the class I-like SAM-binding methyltransferase superfamily. RsmB/NOP family.</text>
</comment>
<keyword evidence="4 5" id="KW-0694">RNA-binding</keyword>
<evidence type="ECO:0000259" key="6">
    <source>
        <dbReference type="PROSITE" id="PS51686"/>
    </source>
</evidence>
<feature type="domain" description="SAM-dependent MTase RsmB/NOP-type" evidence="6">
    <location>
        <begin position="1"/>
        <end position="86"/>
    </location>
</feature>
<keyword evidence="8" id="KW-1185">Reference proteome</keyword>
<dbReference type="Proteomes" id="UP000289555">
    <property type="component" value="Chromosome"/>
</dbReference>
<keyword evidence="3 5" id="KW-0949">S-adenosyl-L-methionine</keyword>
<dbReference type="SUPFAM" id="SSF53335">
    <property type="entry name" value="S-adenosyl-L-methionine-dependent methyltransferases"/>
    <property type="match status" value="1"/>
</dbReference>
<dbReference type="InterPro" id="IPR023267">
    <property type="entry name" value="RCMT"/>
</dbReference>
<dbReference type="InterPro" id="IPR049560">
    <property type="entry name" value="MeTrfase_RsmB-F_NOP2_cat"/>
</dbReference>
<dbReference type="InterPro" id="IPR001678">
    <property type="entry name" value="MeTrfase_RsmB-F_NOP2_dom"/>
</dbReference>
<proteinExistence type="inferred from homology"/>
<keyword evidence="2 5" id="KW-0808">Transferase</keyword>
<evidence type="ECO:0000256" key="2">
    <source>
        <dbReference type="ARBA" id="ARBA00022679"/>
    </source>
</evidence>
<sequence length="88" mass="9833">MAKLQRQLLDNLWPMLREGGTLLYATCSVLPEENSEQIEAFLARTPNAHVTTPNDVAWGITNGAGRQLFPAQSSHDGFFYARLEKRTA</sequence>
<dbReference type="PANTHER" id="PTHR22807">
    <property type="entry name" value="NOP2 YEAST -RELATED NOL1/NOP2/FMU SUN DOMAIN-CONTAINING"/>
    <property type="match status" value="1"/>
</dbReference>
<protein>
    <recommendedName>
        <fullName evidence="6">SAM-dependent MTase RsmB/NOP-type domain-containing protein</fullName>
    </recommendedName>
</protein>
<keyword evidence="1 5" id="KW-0489">Methyltransferase</keyword>
<reference evidence="8" key="1">
    <citation type="journal article" date="2019" name="Microbiol. Resour. Announc.">
        <title>Complete Genome Sequence of Halomonas olivaria, a Moderately Halophilic Bacterium Isolated from Olive Processing Effluents, Obtained by Nanopore Sequencing.</title>
        <authorList>
            <person name="Nagata S."/>
            <person name="Ii K.M."/>
            <person name="Tsukimi T."/>
            <person name="Miura M.C."/>
            <person name="Galipon J."/>
            <person name="Arakawa K."/>
        </authorList>
    </citation>
    <scope>NUCLEOTIDE SEQUENCE [LARGE SCALE GENOMIC DNA]</scope>
    <source>
        <strain evidence="8">TYRC17</strain>
    </source>
</reference>
<dbReference type="InterPro" id="IPR029063">
    <property type="entry name" value="SAM-dependent_MTases_sf"/>
</dbReference>
<dbReference type="PRINTS" id="PR02008">
    <property type="entry name" value="RCMTFAMILY"/>
</dbReference>
<evidence type="ECO:0000256" key="3">
    <source>
        <dbReference type="ARBA" id="ARBA00022691"/>
    </source>
</evidence>
<dbReference type="PROSITE" id="PS51686">
    <property type="entry name" value="SAM_MT_RSMB_NOP"/>
    <property type="match status" value="1"/>
</dbReference>